<keyword evidence="3" id="KW-1185">Reference proteome</keyword>
<keyword evidence="1" id="KW-1133">Transmembrane helix</keyword>
<name>A0A1K1RB04_9FLAO</name>
<keyword evidence="1" id="KW-0812">Transmembrane</keyword>
<protein>
    <submittedName>
        <fullName evidence="2">Uncharacterized protein</fullName>
    </submittedName>
</protein>
<evidence type="ECO:0000313" key="2">
    <source>
        <dbReference type="EMBL" id="SFW69335.1"/>
    </source>
</evidence>
<gene>
    <name evidence="2" type="ORF">SAMN02927921_03362</name>
</gene>
<feature type="transmembrane region" description="Helical" evidence="1">
    <location>
        <begin position="38"/>
        <end position="59"/>
    </location>
</feature>
<keyword evidence="1" id="KW-0472">Membrane</keyword>
<feature type="transmembrane region" description="Helical" evidence="1">
    <location>
        <begin position="12"/>
        <end position="32"/>
    </location>
</feature>
<organism evidence="2 3">
    <name type="scientific">Sinomicrobium oceani</name>
    <dbReference type="NCBI Taxonomy" id="1150368"/>
    <lineage>
        <taxon>Bacteria</taxon>
        <taxon>Pseudomonadati</taxon>
        <taxon>Bacteroidota</taxon>
        <taxon>Flavobacteriia</taxon>
        <taxon>Flavobacteriales</taxon>
        <taxon>Flavobacteriaceae</taxon>
        <taxon>Sinomicrobium</taxon>
    </lineage>
</organism>
<reference evidence="2 3" key="1">
    <citation type="submission" date="2016-11" db="EMBL/GenBank/DDBJ databases">
        <authorList>
            <person name="Jaros S."/>
            <person name="Januszkiewicz K."/>
            <person name="Wedrychowicz H."/>
        </authorList>
    </citation>
    <scope>NUCLEOTIDE SEQUENCE [LARGE SCALE GENOMIC DNA]</scope>
    <source>
        <strain evidence="2 3">CGMCC 1.12145</strain>
    </source>
</reference>
<accession>A0A1K1RB04</accession>
<sequence length="63" mass="6939">MDTSMGMNKNAIFGWASLIMFLIGTALVLLGVLKYRDYAIGFSVVGIGFFAMSWIFNALKGRI</sequence>
<dbReference type="NCBIfam" id="NF040514">
    <property type="entry name" value="CAL67264_fam"/>
    <property type="match status" value="1"/>
</dbReference>
<dbReference type="EMBL" id="FPJE01000022">
    <property type="protein sequence ID" value="SFW69335.1"/>
    <property type="molecule type" value="Genomic_DNA"/>
</dbReference>
<dbReference type="InterPro" id="IPR047674">
    <property type="entry name" value="CAL67264-like"/>
</dbReference>
<dbReference type="Proteomes" id="UP000182248">
    <property type="component" value="Unassembled WGS sequence"/>
</dbReference>
<evidence type="ECO:0000256" key="1">
    <source>
        <dbReference type="SAM" id="Phobius"/>
    </source>
</evidence>
<evidence type="ECO:0000313" key="3">
    <source>
        <dbReference type="Proteomes" id="UP000182248"/>
    </source>
</evidence>
<proteinExistence type="predicted"/>
<dbReference type="STRING" id="1150368.SAMN02927921_03362"/>
<dbReference type="AlphaFoldDB" id="A0A1K1RB04"/>